<feature type="transmembrane region" description="Helical" evidence="7">
    <location>
        <begin position="49"/>
        <end position="68"/>
    </location>
</feature>
<comment type="subcellular location">
    <subcellularLocation>
        <location evidence="1">Cell membrane</location>
        <topology evidence="1">Multi-pass membrane protein</topology>
    </subcellularLocation>
</comment>
<dbReference type="PROSITE" id="PS50850">
    <property type="entry name" value="MFS"/>
    <property type="match status" value="1"/>
</dbReference>
<dbReference type="SUPFAM" id="SSF103473">
    <property type="entry name" value="MFS general substrate transporter"/>
    <property type="match status" value="1"/>
</dbReference>
<proteinExistence type="predicted"/>
<accession>A0A1Y2T256</accession>
<dbReference type="InterPro" id="IPR036259">
    <property type="entry name" value="MFS_trans_sf"/>
</dbReference>
<keyword evidence="3" id="KW-1003">Cell membrane</keyword>
<feature type="transmembrane region" description="Helical" evidence="7">
    <location>
        <begin position="151"/>
        <end position="173"/>
    </location>
</feature>
<evidence type="ECO:0000256" key="7">
    <source>
        <dbReference type="SAM" id="Phobius"/>
    </source>
</evidence>
<dbReference type="PANTHER" id="PTHR43266:SF2">
    <property type="entry name" value="MAJOR FACILITATOR SUPERFAMILY (MFS) PROFILE DOMAIN-CONTAINING PROTEIN"/>
    <property type="match status" value="1"/>
</dbReference>
<evidence type="ECO:0000313" key="9">
    <source>
        <dbReference type="EMBL" id="OTA30039.1"/>
    </source>
</evidence>
<protein>
    <submittedName>
        <fullName evidence="9">MFS transporter</fullName>
    </submittedName>
</protein>
<dbReference type="PANTHER" id="PTHR43266">
    <property type="entry name" value="MACROLIDE-EFFLUX PROTEIN"/>
    <property type="match status" value="1"/>
</dbReference>
<evidence type="ECO:0000313" key="10">
    <source>
        <dbReference type="Proteomes" id="UP000243540"/>
    </source>
</evidence>
<feature type="transmembrane region" description="Helical" evidence="7">
    <location>
        <begin position="304"/>
        <end position="325"/>
    </location>
</feature>
<name>A0A1Y2T256_9BIFI</name>
<feature type="transmembrane region" description="Helical" evidence="7">
    <location>
        <begin position="113"/>
        <end position="131"/>
    </location>
</feature>
<evidence type="ECO:0000259" key="8">
    <source>
        <dbReference type="PROSITE" id="PS50850"/>
    </source>
</evidence>
<gene>
    <name evidence="9" type="ORF">B9T39_01355</name>
</gene>
<evidence type="ECO:0000256" key="5">
    <source>
        <dbReference type="ARBA" id="ARBA00022989"/>
    </source>
</evidence>
<keyword evidence="6 7" id="KW-0472">Membrane</keyword>
<dbReference type="Proteomes" id="UP000243540">
    <property type="component" value="Unassembled WGS sequence"/>
</dbReference>
<keyword evidence="2" id="KW-0813">Transport</keyword>
<dbReference type="RefSeq" id="WP_086106035.1">
    <property type="nucleotide sequence ID" value="NZ_NEKB01000005.1"/>
</dbReference>
<evidence type="ECO:0000256" key="6">
    <source>
        <dbReference type="ARBA" id="ARBA00023136"/>
    </source>
</evidence>
<dbReference type="EMBL" id="NEKC01000002">
    <property type="protein sequence ID" value="OTA30039.1"/>
    <property type="molecule type" value="Genomic_DNA"/>
</dbReference>
<feature type="transmembrane region" description="Helical" evidence="7">
    <location>
        <begin position="246"/>
        <end position="270"/>
    </location>
</feature>
<comment type="caution">
    <text evidence="9">The sequence shown here is derived from an EMBL/GenBank/DDBJ whole genome shotgun (WGS) entry which is preliminary data.</text>
</comment>
<dbReference type="Pfam" id="PF07690">
    <property type="entry name" value="MFS_1"/>
    <property type="match status" value="1"/>
</dbReference>
<sequence length="431" mass="46429">MQLIATLRSYWQVAVSDLLSTYATSVAETTIQLWLLNSLLIGFKDSSRYLTLYLTISSLSALIIGLFSGALSEKVGVLRAIMYACSVRIIAGLLIIGTIFVSSQSSLFSTHSAFWILTSLVVITTGSDTFYSPALTSFINRVTDSEKLIDVLSLVRLVSLMGTLLGPAIAGFASNSGAYIPILFTESFSLLAAILLVLLASRKHPEVHASSSVESAESTASASFVSFLNDWISGLKTFVHTATYRLLFPFAVLEALASAGIGFAVILFFTNVLHDTASYGWCMSAMSLGYAISFALAPRLAERMSFWSMLTLSYSLIIVSLTGLAFSPNGLVAVIFGFCFSFSQAIISPSFQTVLIRAVDESLVSQVISVFISVVTAIGAVSYSLWDFIYTHSWVAGLSPESTVLLGTVALYGVMLVLCISSRKLREITVE</sequence>
<feature type="transmembrane region" description="Helical" evidence="7">
    <location>
        <begin position="331"/>
        <end position="351"/>
    </location>
</feature>
<feature type="transmembrane region" description="Helical" evidence="7">
    <location>
        <begin position="80"/>
        <end position="101"/>
    </location>
</feature>
<keyword evidence="4 7" id="KW-0812">Transmembrane</keyword>
<feature type="transmembrane region" description="Helical" evidence="7">
    <location>
        <begin position="276"/>
        <end position="297"/>
    </location>
</feature>
<dbReference type="OrthoDB" id="3243076at2"/>
<dbReference type="GO" id="GO:0005886">
    <property type="term" value="C:plasma membrane"/>
    <property type="evidence" value="ECO:0007669"/>
    <property type="project" value="UniProtKB-SubCell"/>
</dbReference>
<dbReference type="GO" id="GO:0022857">
    <property type="term" value="F:transmembrane transporter activity"/>
    <property type="evidence" value="ECO:0007669"/>
    <property type="project" value="InterPro"/>
</dbReference>
<evidence type="ECO:0000256" key="3">
    <source>
        <dbReference type="ARBA" id="ARBA00022475"/>
    </source>
</evidence>
<feature type="domain" description="Major facilitator superfamily (MFS) profile" evidence="8">
    <location>
        <begin position="1"/>
        <end position="204"/>
    </location>
</feature>
<evidence type="ECO:0000256" key="2">
    <source>
        <dbReference type="ARBA" id="ARBA00022448"/>
    </source>
</evidence>
<organism evidence="9 10">
    <name type="scientific">Alloscardovia macacae</name>
    <dbReference type="NCBI Taxonomy" id="1160091"/>
    <lineage>
        <taxon>Bacteria</taxon>
        <taxon>Bacillati</taxon>
        <taxon>Actinomycetota</taxon>
        <taxon>Actinomycetes</taxon>
        <taxon>Bifidobacteriales</taxon>
        <taxon>Bifidobacteriaceae</taxon>
        <taxon>Alloscardovia</taxon>
    </lineage>
</organism>
<dbReference type="InterPro" id="IPR011701">
    <property type="entry name" value="MFS"/>
</dbReference>
<dbReference type="Gene3D" id="1.20.1250.20">
    <property type="entry name" value="MFS general substrate transporter like domains"/>
    <property type="match status" value="2"/>
</dbReference>
<evidence type="ECO:0000256" key="1">
    <source>
        <dbReference type="ARBA" id="ARBA00004651"/>
    </source>
</evidence>
<evidence type="ECO:0000256" key="4">
    <source>
        <dbReference type="ARBA" id="ARBA00022692"/>
    </source>
</evidence>
<dbReference type="AlphaFoldDB" id="A0A1Y2T256"/>
<keyword evidence="5 7" id="KW-1133">Transmembrane helix</keyword>
<dbReference type="InterPro" id="IPR020846">
    <property type="entry name" value="MFS_dom"/>
</dbReference>
<feature type="transmembrane region" description="Helical" evidence="7">
    <location>
        <begin position="403"/>
        <end position="421"/>
    </location>
</feature>
<feature type="transmembrane region" description="Helical" evidence="7">
    <location>
        <begin position="363"/>
        <end position="383"/>
    </location>
</feature>
<reference evidence="9 10" key="1">
    <citation type="submission" date="2017-04" db="EMBL/GenBank/DDBJ databases">
        <title>Draft genome sequences of Alloscardovia macacae UMA81211 and UMA81212 isolated from the feces of a rhesus macaque (Macaca mulatta).</title>
        <authorList>
            <person name="Albert K."/>
            <person name="Sela D.A."/>
        </authorList>
    </citation>
    <scope>NUCLEOTIDE SEQUENCE [LARGE SCALE GENOMIC DNA]</scope>
    <source>
        <strain evidence="9 10">UMA81212</strain>
    </source>
</reference>
<feature type="transmembrane region" description="Helical" evidence="7">
    <location>
        <begin position="179"/>
        <end position="200"/>
    </location>
</feature>